<dbReference type="KEGG" id="mtw:CQW49_01715"/>
<dbReference type="InterPro" id="IPR018968">
    <property type="entry name" value="Phasin"/>
</dbReference>
<reference evidence="3" key="1">
    <citation type="submission" date="2017-10" db="EMBL/GenBank/DDBJ databases">
        <title>Completed PacBio SMRT sequence of Methylosinus trichosporium OB3b reveals presence of a third large plasmid.</title>
        <authorList>
            <person name="Charles T.C."/>
            <person name="Lynch M.D.J."/>
            <person name="Heil J.R."/>
            <person name="Cheng J."/>
        </authorList>
    </citation>
    <scope>NUCLEOTIDE SEQUENCE [LARGE SCALE GENOMIC DNA]</scope>
    <source>
        <strain evidence="3">OB3b</strain>
    </source>
</reference>
<dbReference type="STRING" id="595536.GCA_000178815_00600"/>
<evidence type="ECO:0000259" key="1">
    <source>
        <dbReference type="Pfam" id="PF09361"/>
    </source>
</evidence>
<dbReference type="RefSeq" id="WP_003613201.1">
    <property type="nucleotide sequence ID" value="NZ_ADVE02000001.1"/>
</dbReference>
<dbReference type="Pfam" id="PF09361">
    <property type="entry name" value="Phasin_2"/>
    <property type="match status" value="1"/>
</dbReference>
<feature type="domain" description="Phasin" evidence="1">
    <location>
        <begin position="6"/>
        <end position="103"/>
    </location>
</feature>
<sequence length="113" mass="12264">MVATFETVQQLGKEQFEAVSAATAAVTKGWQTIAAEATDYSKKSFEKSRLLAEKLIGVKKIDEALQLQSDFAKGAYEDFIAEATKIGELYSSLAKEAFKPVETAASKVYTSAE</sequence>
<evidence type="ECO:0000313" key="3">
    <source>
        <dbReference type="Proteomes" id="UP000230709"/>
    </source>
</evidence>
<dbReference type="EMBL" id="CP023737">
    <property type="protein sequence ID" value="ATQ66752.1"/>
    <property type="molecule type" value="Genomic_DNA"/>
</dbReference>
<protein>
    <submittedName>
        <fullName evidence="2">Phasin family protein</fullName>
    </submittedName>
</protein>
<keyword evidence="3" id="KW-1185">Reference proteome</keyword>
<organism evidence="2 3">
    <name type="scientific">Methylosinus trichosporium (strain ATCC 35070 / NCIMB 11131 / UNIQEM 75 / OB3b)</name>
    <dbReference type="NCBI Taxonomy" id="595536"/>
    <lineage>
        <taxon>Bacteria</taxon>
        <taxon>Pseudomonadati</taxon>
        <taxon>Pseudomonadota</taxon>
        <taxon>Alphaproteobacteria</taxon>
        <taxon>Hyphomicrobiales</taxon>
        <taxon>Methylocystaceae</taxon>
        <taxon>Methylosinus</taxon>
    </lineage>
</organism>
<name>A0A2D2CVB2_METT3</name>
<dbReference type="AlphaFoldDB" id="A0A2D2CVB2"/>
<accession>A0A2D2CVB2</accession>
<gene>
    <name evidence="2" type="ORF">CQW49_01715</name>
</gene>
<dbReference type="Proteomes" id="UP000230709">
    <property type="component" value="Chromosome"/>
</dbReference>
<evidence type="ECO:0000313" key="2">
    <source>
        <dbReference type="EMBL" id="ATQ66752.1"/>
    </source>
</evidence>
<proteinExistence type="predicted"/>